<evidence type="ECO:0000313" key="1">
    <source>
        <dbReference type="EMBL" id="QZA70770.1"/>
    </source>
</evidence>
<dbReference type="Proteomes" id="UP000827517">
    <property type="component" value="Segment"/>
</dbReference>
<dbReference type="EMBL" id="MZ501267">
    <property type="protein sequence ID" value="QZA70770.1"/>
    <property type="molecule type" value="Genomic_DNA"/>
</dbReference>
<dbReference type="KEGG" id="vg:77943932"/>
<dbReference type="RefSeq" id="YP_010667795.1">
    <property type="nucleotide sequence ID" value="NC_070952.1"/>
</dbReference>
<reference evidence="1" key="1">
    <citation type="submission" date="2021-07" db="EMBL/GenBank/DDBJ databases">
        <authorList>
            <person name="Roth S.J."/>
            <person name="Krukonis G.P."/>
            <person name="Delesalle V.A."/>
        </authorList>
    </citation>
    <scope>NUCLEOTIDE SEQUENCE</scope>
</reference>
<dbReference type="GeneID" id="77943932"/>
<name>A0AAE8BR34_9CAUD</name>
<accession>A0AAE8BR34</accession>
<sequence>MPIPKKHKARVEKFISIVLGKVVSEELDRSFFKKGALDPNYTIALYSTGLLPLYTDSRIEVMGDINGVKTPIAILTCDALSNKRLDKSLVDELTQSFMKLRIKEIK</sequence>
<keyword evidence="2" id="KW-1185">Reference proteome</keyword>
<proteinExistence type="predicted"/>
<organism evidence="1 2">
    <name type="scientific">Erwinia phage AH04</name>
    <dbReference type="NCBI Taxonomy" id="2869569"/>
    <lineage>
        <taxon>Viruses</taxon>
        <taxon>Duplodnaviria</taxon>
        <taxon>Heunggongvirae</taxon>
        <taxon>Uroviricota</taxon>
        <taxon>Caudoviricetes</taxon>
        <taxon>Chimalliviridae</taxon>
        <taxon>Meadowvirus</taxon>
        <taxon>Meadowvirus AH04</taxon>
    </lineage>
</organism>
<protein>
    <submittedName>
        <fullName evidence="1">Uncharacterized protein</fullName>
    </submittedName>
</protein>
<evidence type="ECO:0000313" key="2">
    <source>
        <dbReference type="Proteomes" id="UP000827517"/>
    </source>
</evidence>
<gene>
    <name evidence="1" type="primary">41</name>
    <name evidence="1" type="ORF">AH04_41</name>
</gene>